<dbReference type="GO" id="GO:0003905">
    <property type="term" value="F:alkylbase DNA N-glycosylase activity"/>
    <property type="evidence" value="ECO:0007669"/>
    <property type="project" value="InterPro"/>
</dbReference>
<dbReference type="InterPro" id="IPR036995">
    <property type="entry name" value="MPG_sf"/>
</dbReference>
<dbReference type="GO" id="GO:0003677">
    <property type="term" value="F:DNA binding"/>
    <property type="evidence" value="ECO:0007669"/>
    <property type="project" value="InterPro"/>
</dbReference>
<organism evidence="6 7">
    <name type="scientific">Lactiplantibacillus pentosus DSM 20314</name>
    <dbReference type="NCBI Taxonomy" id="1423791"/>
    <lineage>
        <taxon>Bacteria</taxon>
        <taxon>Bacillati</taxon>
        <taxon>Bacillota</taxon>
        <taxon>Bacilli</taxon>
        <taxon>Lactobacillales</taxon>
        <taxon>Lactobacillaceae</taxon>
        <taxon>Lactiplantibacillus</taxon>
    </lineage>
</organism>
<reference evidence="6 7" key="1">
    <citation type="journal article" date="2015" name="Genome Announc.">
        <title>Expanding the biotechnology potential of lactobacilli through comparative genomics of 213 strains and associated genera.</title>
        <authorList>
            <person name="Sun Z."/>
            <person name="Harris H.M."/>
            <person name="McCann A."/>
            <person name="Guo C."/>
            <person name="Argimon S."/>
            <person name="Zhang W."/>
            <person name="Yang X."/>
            <person name="Jeffery I.B."/>
            <person name="Cooney J.C."/>
            <person name="Kagawa T.F."/>
            <person name="Liu W."/>
            <person name="Song Y."/>
            <person name="Salvetti E."/>
            <person name="Wrobel A."/>
            <person name="Rasinkangas P."/>
            <person name="Parkhill J."/>
            <person name="Rea M.C."/>
            <person name="O'Sullivan O."/>
            <person name="Ritari J."/>
            <person name="Douillard F.P."/>
            <person name="Paul Ross R."/>
            <person name="Yang R."/>
            <person name="Briner A.E."/>
            <person name="Felis G.E."/>
            <person name="de Vos W.M."/>
            <person name="Barrangou R."/>
            <person name="Klaenhammer T.R."/>
            <person name="Caufield P.W."/>
            <person name="Cui Y."/>
            <person name="Zhang H."/>
            <person name="O'Toole P.W."/>
        </authorList>
    </citation>
    <scope>NUCLEOTIDE SEQUENCE [LARGE SCALE GENOMIC DNA]</scope>
    <source>
        <strain evidence="6 7">DSM 20314</strain>
    </source>
</reference>
<evidence type="ECO:0000256" key="1">
    <source>
        <dbReference type="ARBA" id="ARBA00009232"/>
    </source>
</evidence>
<comment type="similarity">
    <text evidence="1 5">Belongs to the DNA glycosylase MPG family.</text>
</comment>
<dbReference type="Pfam" id="PF02245">
    <property type="entry name" value="Pur_DNA_glyco"/>
    <property type="match status" value="1"/>
</dbReference>
<dbReference type="Proteomes" id="UP000051020">
    <property type="component" value="Unassembled WGS sequence"/>
</dbReference>
<dbReference type="FunFam" id="3.10.300.10:FF:000001">
    <property type="entry name" value="Putative 3-methyladenine DNA glycosylase"/>
    <property type="match status" value="1"/>
</dbReference>
<dbReference type="SUPFAM" id="SSF50486">
    <property type="entry name" value="FMT C-terminal domain-like"/>
    <property type="match status" value="1"/>
</dbReference>
<dbReference type="Gene3D" id="3.10.300.10">
    <property type="entry name" value="Methylpurine-DNA glycosylase (MPG)"/>
    <property type="match status" value="1"/>
</dbReference>
<dbReference type="CDD" id="cd00540">
    <property type="entry name" value="AAG"/>
    <property type="match status" value="1"/>
</dbReference>
<proteinExistence type="inferred from homology"/>
<evidence type="ECO:0000313" key="7">
    <source>
        <dbReference type="Proteomes" id="UP000051020"/>
    </source>
</evidence>
<dbReference type="InterPro" id="IPR011034">
    <property type="entry name" value="Formyl_transferase-like_C_sf"/>
</dbReference>
<keyword evidence="2 5" id="KW-0227">DNA damage</keyword>
<evidence type="ECO:0000256" key="3">
    <source>
        <dbReference type="ARBA" id="ARBA00022801"/>
    </source>
</evidence>
<dbReference type="AlphaFoldDB" id="A0A837RFX2"/>
<sequence>MMMTNRMQSFLSSRPTTEIAAALLGKQLRLQTTSGPLTAWITETEAYLGANDAGAHAYQNHQTARNRALWQPAGTIYIYQMRALYLLNLVTQVAGTPECVLIRGIEPASGVEQMQHNRPVPLANLTNGPGKLMQALGLDKTLNGQPLQKATLSLDLDHVRQPRQIIKSPRIGIVNKAEWTSAPLRFYVAGNPFVSKIGRKTIDSHTHGWQ</sequence>
<keyword evidence="4 5" id="KW-0234">DNA repair</keyword>
<comment type="caution">
    <text evidence="6">The sequence shown here is derived from an EMBL/GenBank/DDBJ whole genome shotgun (WGS) entry which is preliminary data.</text>
</comment>
<evidence type="ECO:0000256" key="5">
    <source>
        <dbReference type="HAMAP-Rule" id="MF_00527"/>
    </source>
</evidence>
<evidence type="ECO:0000256" key="4">
    <source>
        <dbReference type="ARBA" id="ARBA00023204"/>
    </source>
</evidence>
<dbReference type="EMBL" id="AZCU01000002">
    <property type="protein sequence ID" value="KRK26648.1"/>
    <property type="molecule type" value="Genomic_DNA"/>
</dbReference>
<accession>A0A837RFX2</accession>
<dbReference type="InterPro" id="IPR003180">
    <property type="entry name" value="MPG"/>
</dbReference>
<dbReference type="PANTHER" id="PTHR10429:SF0">
    <property type="entry name" value="DNA-3-METHYLADENINE GLYCOSYLASE"/>
    <property type="match status" value="1"/>
</dbReference>
<evidence type="ECO:0000256" key="2">
    <source>
        <dbReference type="ARBA" id="ARBA00022763"/>
    </source>
</evidence>
<dbReference type="EC" id="3.2.2.-" evidence="5"/>
<keyword evidence="3 5" id="KW-0378">Hydrolase</keyword>
<name>A0A837RFX2_LACPE</name>
<evidence type="ECO:0000313" key="6">
    <source>
        <dbReference type="EMBL" id="KRK26648.1"/>
    </source>
</evidence>
<dbReference type="HAMAP" id="MF_00527">
    <property type="entry name" value="3MGH"/>
    <property type="match status" value="1"/>
</dbReference>
<dbReference type="PANTHER" id="PTHR10429">
    <property type="entry name" value="DNA-3-METHYLADENINE GLYCOSYLASE"/>
    <property type="match status" value="1"/>
</dbReference>
<dbReference type="GO" id="GO:0006284">
    <property type="term" value="P:base-excision repair"/>
    <property type="evidence" value="ECO:0007669"/>
    <property type="project" value="InterPro"/>
</dbReference>
<dbReference type="NCBIfam" id="TIGR00567">
    <property type="entry name" value="3mg"/>
    <property type="match status" value="1"/>
</dbReference>
<gene>
    <name evidence="6" type="ORF">FD24_GL001447</name>
</gene>
<protein>
    <recommendedName>
        <fullName evidence="5">Putative 3-methyladenine DNA glycosylase</fullName>
        <ecNumber evidence="5">3.2.2.-</ecNumber>
    </recommendedName>
</protein>